<dbReference type="AlphaFoldDB" id="A0AAW1X8Y9"/>
<dbReference type="Pfam" id="PF20073">
    <property type="entry name" value="DUF6469"/>
    <property type="match status" value="1"/>
</dbReference>
<evidence type="ECO:0000259" key="1">
    <source>
        <dbReference type="Pfam" id="PF20073"/>
    </source>
</evidence>
<organism evidence="2 3">
    <name type="scientific">Rubus argutus</name>
    <name type="common">Southern blackberry</name>
    <dbReference type="NCBI Taxonomy" id="59490"/>
    <lineage>
        <taxon>Eukaryota</taxon>
        <taxon>Viridiplantae</taxon>
        <taxon>Streptophyta</taxon>
        <taxon>Embryophyta</taxon>
        <taxon>Tracheophyta</taxon>
        <taxon>Spermatophyta</taxon>
        <taxon>Magnoliopsida</taxon>
        <taxon>eudicotyledons</taxon>
        <taxon>Gunneridae</taxon>
        <taxon>Pentapetalae</taxon>
        <taxon>rosids</taxon>
        <taxon>fabids</taxon>
        <taxon>Rosales</taxon>
        <taxon>Rosaceae</taxon>
        <taxon>Rosoideae</taxon>
        <taxon>Rosoideae incertae sedis</taxon>
        <taxon>Rubus</taxon>
    </lineage>
</organism>
<proteinExistence type="predicted"/>
<sequence>MERFTDIVFSWSLEDIFNEDLYKNKVERIPESFESVDQYHGSYLYPLLEETRAQVHSSMETIDSAPFAEVVEFKKSKRQYKIKVDYWRNRFSDRAKEPYKTLPGDFFCFSEC</sequence>
<reference evidence="2 3" key="1">
    <citation type="journal article" date="2023" name="G3 (Bethesda)">
        <title>A chromosome-length genome assembly and annotation of blackberry (Rubus argutus, cv. 'Hillquist').</title>
        <authorList>
            <person name="Bruna T."/>
            <person name="Aryal R."/>
            <person name="Dudchenko O."/>
            <person name="Sargent D.J."/>
            <person name="Mead D."/>
            <person name="Buti M."/>
            <person name="Cavallini A."/>
            <person name="Hytonen T."/>
            <person name="Andres J."/>
            <person name="Pham M."/>
            <person name="Weisz D."/>
            <person name="Mascagni F."/>
            <person name="Usai G."/>
            <person name="Natali L."/>
            <person name="Bassil N."/>
            <person name="Fernandez G.E."/>
            <person name="Lomsadze A."/>
            <person name="Armour M."/>
            <person name="Olukolu B."/>
            <person name="Poorten T."/>
            <person name="Britton C."/>
            <person name="Davik J."/>
            <person name="Ashrafi H."/>
            <person name="Aiden E.L."/>
            <person name="Borodovsky M."/>
            <person name="Worthington M."/>
        </authorList>
    </citation>
    <scope>NUCLEOTIDE SEQUENCE [LARGE SCALE GENOMIC DNA]</scope>
    <source>
        <strain evidence="2">PI 553951</strain>
    </source>
</reference>
<dbReference type="EMBL" id="JBEDUW010000004">
    <property type="protein sequence ID" value="KAK9932145.1"/>
    <property type="molecule type" value="Genomic_DNA"/>
</dbReference>
<keyword evidence="3" id="KW-1185">Reference proteome</keyword>
<dbReference type="InterPro" id="IPR045529">
    <property type="entry name" value="DUF6469"/>
</dbReference>
<comment type="caution">
    <text evidence="2">The sequence shown here is derived from an EMBL/GenBank/DDBJ whole genome shotgun (WGS) entry which is preliminary data.</text>
</comment>
<protein>
    <recommendedName>
        <fullName evidence="1">DUF6469 domain-containing protein</fullName>
    </recommendedName>
</protein>
<evidence type="ECO:0000313" key="2">
    <source>
        <dbReference type="EMBL" id="KAK9932145.1"/>
    </source>
</evidence>
<gene>
    <name evidence="2" type="ORF">M0R45_019393</name>
</gene>
<accession>A0AAW1X8Y9</accession>
<name>A0AAW1X8Y9_RUBAR</name>
<dbReference type="Proteomes" id="UP001457282">
    <property type="component" value="Unassembled WGS sequence"/>
</dbReference>
<feature type="domain" description="DUF6469" evidence="1">
    <location>
        <begin position="66"/>
        <end position="111"/>
    </location>
</feature>
<evidence type="ECO:0000313" key="3">
    <source>
        <dbReference type="Proteomes" id="UP001457282"/>
    </source>
</evidence>